<protein>
    <submittedName>
        <fullName evidence="2">Uncharacterized protein</fullName>
    </submittedName>
</protein>
<gene>
    <name evidence="2" type="ORF">FCM35_KLT21709</name>
</gene>
<feature type="compositionally biased region" description="Basic residues" evidence="1">
    <location>
        <begin position="64"/>
        <end position="73"/>
    </location>
</feature>
<sequence length="297" mass="32457">MYTDAEGQQHRRKAPTGASTWRNRRKAPTEAPTGACTPLGMFMGTLTLGASSTDGGMYPDGQHRRGHVPRRKAPTGACTPTEGTDERPRRGHVPPFQFFFQGTDAKRPQHRRGTDGAPTGHVHPWACTWEHRRWAPAAPTQSASSTDGQHRRGHVPRRKAPTEGTDARHRRKAPTGACTPLGMYMVATPFSIFFQGTDAKRPQHRRRTDGAPTGHRRGTDGAPTGHRRGTDGAPTAHRRGTDGAPTGHRRGMYTLGHVHGNTDAGRQQHRRRAPAAPTDSTDGGMYTTGVYMRGHPF</sequence>
<keyword evidence="3" id="KW-1185">Reference proteome</keyword>
<dbReference type="Proteomes" id="UP000623129">
    <property type="component" value="Unassembled WGS sequence"/>
</dbReference>
<dbReference type="EMBL" id="SWLB01000009">
    <property type="protein sequence ID" value="KAF3335105.1"/>
    <property type="molecule type" value="Genomic_DNA"/>
</dbReference>
<feature type="region of interest" description="Disordered" evidence="1">
    <location>
        <begin position="53"/>
        <end position="93"/>
    </location>
</feature>
<reference evidence="2" key="1">
    <citation type="submission" date="2020-01" db="EMBL/GenBank/DDBJ databases">
        <title>Genome sequence of Kobresia littledalei, the first chromosome-level genome in the family Cyperaceae.</title>
        <authorList>
            <person name="Qu G."/>
        </authorList>
    </citation>
    <scope>NUCLEOTIDE SEQUENCE</scope>
    <source>
        <strain evidence="2">C.B.Clarke</strain>
        <tissue evidence="2">Leaf</tissue>
    </source>
</reference>
<feature type="region of interest" description="Disordered" evidence="1">
    <location>
        <begin position="135"/>
        <end position="181"/>
    </location>
</feature>
<dbReference type="AlphaFoldDB" id="A0A833QUY9"/>
<name>A0A833QUY9_9POAL</name>
<feature type="compositionally biased region" description="Low complexity" evidence="1">
    <location>
        <begin position="135"/>
        <end position="146"/>
    </location>
</feature>
<evidence type="ECO:0000313" key="3">
    <source>
        <dbReference type="Proteomes" id="UP000623129"/>
    </source>
</evidence>
<accession>A0A833QUY9</accession>
<organism evidence="2 3">
    <name type="scientific">Carex littledalei</name>
    <dbReference type="NCBI Taxonomy" id="544730"/>
    <lineage>
        <taxon>Eukaryota</taxon>
        <taxon>Viridiplantae</taxon>
        <taxon>Streptophyta</taxon>
        <taxon>Embryophyta</taxon>
        <taxon>Tracheophyta</taxon>
        <taxon>Spermatophyta</taxon>
        <taxon>Magnoliopsida</taxon>
        <taxon>Liliopsida</taxon>
        <taxon>Poales</taxon>
        <taxon>Cyperaceae</taxon>
        <taxon>Cyperoideae</taxon>
        <taxon>Cariceae</taxon>
        <taxon>Carex</taxon>
        <taxon>Carex subgen. Euthyceras</taxon>
    </lineage>
</organism>
<feature type="region of interest" description="Disordered" evidence="1">
    <location>
        <begin position="1"/>
        <end position="38"/>
    </location>
</feature>
<feature type="region of interest" description="Disordered" evidence="1">
    <location>
        <begin position="195"/>
        <end position="288"/>
    </location>
</feature>
<proteinExistence type="predicted"/>
<evidence type="ECO:0000313" key="2">
    <source>
        <dbReference type="EMBL" id="KAF3335105.1"/>
    </source>
</evidence>
<evidence type="ECO:0000256" key="1">
    <source>
        <dbReference type="SAM" id="MobiDB-lite"/>
    </source>
</evidence>
<comment type="caution">
    <text evidence="2">The sequence shown here is derived from an EMBL/GenBank/DDBJ whole genome shotgun (WGS) entry which is preliminary data.</text>
</comment>